<dbReference type="Proteomes" id="UP000078390">
    <property type="component" value="Unassembled WGS sequence"/>
</dbReference>
<dbReference type="InterPro" id="IPR023801">
    <property type="entry name" value="His_deacetylse_dom"/>
</dbReference>
<dbReference type="PANTHER" id="PTHR10625">
    <property type="entry name" value="HISTONE DEACETYLASE HDAC1-RELATED"/>
    <property type="match status" value="1"/>
</dbReference>
<evidence type="ECO:0000259" key="2">
    <source>
        <dbReference type="Pfam" id="PF00850"/>
    </source>
</evidence>
<dbReference type="SUPFAM" id="SSF52768">
    <property type="entry name" value="Arginase/deacetylase"/>
    <property type="match status" value="1"/>
</dbReference>
<dbReference type="PATRIC" id="fig|999894.6.peg.441"/>
<keyword evidence="4" id="KW-1185">Reference proteome</keyword>
<comment type="similarity">
    <text evidence="1">Belongs to the histone deacetylase family.</text>
</comment>
<dbReference type="RefSeq" id="WP_068668868.1">
    <property type="nucleotide sequence ID" value="NZ_LWLG01000002.1"/>
</dbReference>
<dbReference type="EMBL" id="LWLG01000002">
    <property type="protein sequence ID" value="OAQ21219.1"/>
    <property type="molecule type" value="Genomic_DNA"/>
</dbReference>
<proteinExistence type="inferred from homology"/>
<protein>
    <submittedName>
        <fullName evidence="3">Acetylspermidine deacetylase</fullName>
    </submittedName>
</protein>
<dbReference type="GO" id="GO:0004407">
    <property type="term" value="F:histone deacetylase activity"/>
    <property type="evidence" value="ECO:0007669"/>
    <property type="project" value="TreeGrafter"/>
</dbReference>
<evidence type="ECO:0000313" key="4">
    <source>
        <dbReference type="Proteomes" id="UP000078390"/>
    </source>
</evidence>
<evidence type="ECO:0000256" key="1">
    <source>
        <dbReference type="ARBA" id="ARBA00005947"/>
    </source>
</evidence>
<dbReference type="Pfam" id="PF00850">
    <property type="entry name" value="Hist_deacetyl"/>
    <property type="match status" value="1"/>
</dbReference>
<dbReference type="InterPro" id="IPR000286">
    <property type="entry name" value="HDACs"/>
</dbReference>
<dbReference type="PRINTS" id="PR01270">
    <property type="entry name" value="HDASUPER"/>
</dbReference>
<dbReference type="AlphaFoldDB" id="A0A179D663"/>
<dbReference type="CDD" id="cd09992">
    <property type="entry name" value="HDAC_classII"/>
    <property type="match status" value="1"/>
</dbReference>
<reference evidence="3 4" key="1">
    <citation type="submission" date="2016-04" db="EMBL/GenBank/DDBJ databases">
        <title>Genome analysis of Thermosulfurimonas dismutans, the first thermophilic sulfur-disproportionating bacterium of the phylum Thermodesulfobacteria.</title>
        <authorList>
            <person name="Mardanov A.V."/>
            <person name="Beletsky A.V."/>
            <person name="Kadnikov V.V."/>
            <person name="Slobodkin A.I."/>
            <person name="Ravin N.V."/>
        </authorList>
    </citation>
    <scope>NUCLEOTIDE SEQUENCE [LARGE SCALE GENOMIC DNA]</scope>
    <source>
        <strain evidence="3 4">S95</strain>
    </source>
</reference>
<gene>
    <name evidence="3" type="ORF">TDIS_0439</name>
</gene>
<sequence length="342" mass="37921">MKVGIVYDEIFLKHHPGSYHPERPERLVKTLERLAQEDVSPLTEYLSPRKAKKEEILWNHSESHYERVAATAGKTAVQLDPDTATSEDSFEAALYAVGAQFVALDEIFKENYKAIFCLVRPPGHHAETDQAMGFCLFNNVALAAHYAIKVLKLSRVLIVDWDLHHGNGTQRSFYHTSEILYFSTHQFPYYPGTGRMEEVGHGEGEGFTINVPLPAGCGDAEYLLIFKEVLKPIALEYRPEIVMISAGFDPYREDPLGGMQVSTEGFGALAGIIQEIAEETCGGRILLTLEGGYSLTGLSESIAEVIKVLAGTKKPQASPPPSGLGQELVSQARKFFSKYWKL</sequence>
<comment type="caution">
    <text evidence="3">The sequence shown here is derived from an EMBL/GenBank/DDBJ whole genome shotgun (WGS) entry which is preliminary data.</text>
</comment>
<dbReference type="Gene3D" id="3.40.800.20">
    <property type="entry name" value="Histone deacetylase domain"/>
    <property type="match status" value="1"/>
</dbReference>
<dbReference type="GO" id="GO:0040029">
    <property type="term" value="P:epigenetic regulation of gene expression"/>
    <property type="evidence" value="ECO:0007669"/>
    <property type="project" value="TreeGrafter"/>
</dbReference>
<dbReference type="OrthoDB" id="9808367at2"/>
<dbReference type="STRING" id="999894.TDIS_0439"/>
<evidence type="ECO:0000313" key="3">
    <source>
        <dbReference type="EMBL" id="OAQ21219.1"/>
    </source>
</evidence>
<name>A0A179D663_9BACT</name>
<dbReference type="InterPro" id="IPR023696">
    <property type="entry name" value="Ureohydrolase_dom_sf"/>
</dbReference>
<organism evidence="3 4">
    <name type="scientific">Thermosulfurimonas dismutans</name>
    <dbReference type="NCBI Taxonomy" id="999894"/>
    <lineage>
        <taxon>Bacteria</taxon>
        <taxon>Pseudomonadati</taxon>
        <taxon>Thermodesulfobacteriota</taxon>
        <taxon>Thermodesulfobacteria</taxon>
        <taxon>Thermodesulfobacteriales</taxon>
        <taxon>Thermodesulfobacteriaceae</taxon>
        <taxon>Thermosulfurimonas</taxon>
    </lineage>
</organism>
<dbReference type="InterPro" id="IPR037138">
    <property type="entry name" value="His_deacetylse_dom_sf"/>
</dbReference>
<dbReference type="PANTHER" id="PTHR10625:SF10">
    <property type="entry name" value="HISTONE DEACETYLASE HDAC1"/>
    <property type="match status" value="1"/>
</dbReference>
<feature type="domain" description="Histone deacetylase" evidence="2">
    <location>
        <begin position="20"/>
        <end position="309"/>
    </location>
</feature>
<accession>A0A179D663</accession>